<dbReference type="EMBL" id="FNIX01000001">
    <property type="protein sequence ID" value="SDO12285.1"/>
    <property type="molecule type" value="Genomic_DNA"/>
</dbReference>
<organism evidence="4 5">
    <name type="scientific">Lentzea jiangxiensis</name>
    <dbReference type="NCBI Taxonomy" id="641025"/>
    <lineage>
        <taxon>Bacteria</taxon>
        <taxon>Bacillati</taxon>
        <taxon>Actinomycetota</taxon>
        <taxon>Actinomycetes</taxon>
        <taxon>Pseudonocardiales</taxon>
        <taxon>Pseudonocardiaceae</taxon>
        <taxon>Lentzea</taxon>
    </lineage>
</organism>
<evidence type="ECO:0000256" key="2">
    <source>
        <dbReference type="PROSITE-ProRule" id="PRU00335"/>
    </source>
</evidence>
<dbReference type="Proteomes" id="UP000199691">
    <property type="component" value="Unassembled WGS sequence"/>
</dbReference>
<evidence type="ECO:0000259" key="3">
    <source>
        <dbReference type="PROSITE" id="PS50977"/>
    </source>
</evidence>
<name>A0A1H0GZH6_9PSEU</name>
<comment type="caution">
    <text evidence="2">Lacks conserved residue(s) required for the propagation of feature annotation.</text>
</comment>
<evidence type="ECO:0000313" key="5">
    <source>
        <dbReference type="Proteomes" id="UP000199691"/>
    </source>
</evidence>
<dbReference type="InterPro" id="IPR009057">
    <property type="entry name" value="Homeodomain-like_sf"/>
</dbReference>
<dbReference type="GO" id="GO:0003677">
    <property type="term" value="F:DNA binding"/>
    <property type="evidence" value="ECO:0007669"/>
    <property type="project" value="UniProtKB-UniRule"/>
</dbReference>
<dbReference type="Gene3D" id="1.10.357.10">
    <property type="entry name" value="Tetracycline Repressor, domain 2"/>
    <property type="match status" value="1"/>
</dbReference>
<keyword evidence="5" id="KW-1185">Reference proteome</keyword>
<feature type="domain" description="HTH tetR-type" evidence="3">
    <location>
        <begin position="1"/>
        <end position="37"/>
    </location>
</feature>
<gene>
    <name evidence="4" type="ORF">SAMN05421507_1011436</name>
</gene>
<dbReference type="PROSITE" id="PS50977">
    <property type="entry name" value="HTH_TETR_2"/>
    <property type="match status" value="1"/>
</dbReference>
<dbReference type="STRING" id="641025.SAMN05421507_1011436"/>
<dbReference type="InterPro" id="IPR001647">
    <property type="entry name" value="HTH_TetR"/>
</dbReference>
<evidence type="ECO:0000313" key="4">
    <source>
        <dbReference type="EMBL" id="SDO12285.1"/>
    </source>
</evidence>
<reference evidence="5" key="1">
    <citation type="submission" date="2016-10" db="EMBL/GenBank/DDBJ databases">
        <authorList>
            <person name="Varghese N."/>
            <person name="Submissions S."/>
        </authorList>
    </citation>
    <scope>NUCLEOTIDE SEQUENCE [LARGE SCALE GENOMIC DNA]</scope>
    <source>
        <strain evidence="5">CGMCC 4.6609</strain>
    </source>
</reference>
<sequence length="163" mass="18224">MQSIAREAALSQATAYRHFPSVEALVIAYHEDVIASLVEHGERSRKTGKELFEHQATRWVKLQSVHGPVIVRFWSQKGFLERLHGGDGMTTLSCSAWDQALRGVLIDLSLPDSLLNVARFLHNALFDPREILDLTKTAGLPDEQVVRRLSDAFYGALKGWASN</sequence>
<dbReference type="Pfam" id="PF00440">
    <property type="entry name" value="TetR_N"/>
    <property type="match status" value="1"/>
</dbReference>
<proteinExistence type="predicted"/>
<protein>
    <submittedName>
        <fullName evidence="4">Regulatory protein, tetR family</fullName>
    </submittedName>
</protein>
<dbReference type="AlphaFoldDB" id="A0A1H0GZH6"/>
<keyword evidence="1 2" id="KW-0238">DNA-binding</keyword>
<accession>A0A1H0GZH6</accession>
<evidence type="ECO:0000256" key="1">
    <source>
        <dbReference type="ARBA" id="ARBA00023125"/>
    </source>
</evidence>
<dbReference type="SUPFAM" id="SSF46689">
    <property type="entry name" value="Homeodomain-like"/>
    <property type="match status" value="1"/>
</dbReference>